<dbReference type="SMART" id="SM00530">
    <property type="entry name" value="HTH_XRE"/>
    <property type="match status" value="2"/>
</dbReference>
<dbReference type="GO" id="GO:0005829">
    <property type="term" value="C:cytosol"/>
    <property type="evidence" value="ECO:0007669"/>
    <property type="project" value="TreeGrafter"/>
</dbReference>
<dbReference type="Proteomes" id="UP001193748">
    <property type="component" value="Unassembled WGS sequence"/>
</dbReference>
<feature type="domain" description="HTH cro/C1-type" evidence="2">
    <location>
        <begin position="7"/>
        <end position="61"/>
    </location>
</feature>
<dbReference type="CDD" id="cd00093">
    <property type="entry name" value="HTH_XRE"/>
    <property type="match status" value="1"/>
</dbReference>
<comment type="caution">
    <text evidence="3">The sequence shown here is derived from an EMBL/GenBank/DDBJ whole genome shotgun (WGS) entry which is preliminary data.</text>
</comment>
<evidence type="ECO:0000313" key="3">
    <source>
        <dbReference type="EMBL" id="NRT92253.1"/>
    </source>
</evidence>
<dbReference type="PANTHER" id="PTHR46797">
    <property type="entry name" value="HTH-TYPE TRANSCRIPTIONAL REGULATOR"/>
    <property type="match status" value="1"/>
</dbReference>
<dbReference type="InterPro" id="IPR050807">
    <property type="entry name" value="TransReg_Diox_bact_type"/>
</dbReference>
<evidence type="ECO:0000313" key="4">
    <source>
        <dbReference type="Proteomes" id="UP001193748"/>
    </source>
</evidence>
<dbReference type="InterPro" id="IPR010982">
    <property type="entry name" value="Lambda_DNA-bd_dom_sf"/>
</dbReference>
<dbReference type="RefSeq" id="WP_173712449.1">
    <property type="nucleotide sequence ID" value="NZ_JABSWW010000002.1"/>
</dbReference>
<dbReference type="GO" id="GO:0003700">
    <property type="term" value="F:DNA-binding transcription factor activity"/>
    <property type="evidence" value="ECO:0007669"/>
    <property type="project" value="TreeGrafter"/>
</dbReference>
<dbReference type="Gene3D" id="1.10.260.40">
    <property type="entry name" value="lambda repressor-like DNA-binding domains"/>
    <property type="match status" value="1"/>
</dbReference>
<proteinExistence type="predicted"/>
<protein>
    <submittedName>
        <fullName evidence="3">Transcriptional regulator with XRE-family HTH domain</fullName>
    </submittedName>
</protein>
<dbReference type="GO" id="GO:0003677">
    <property type="term" value="F:DNA binding"/>
    <property type="evidence" value="ECO:0007669"/>
    <property type="project" value="UniProtKB-KW"/>
</dbReference>
<dbReference type="EMBL" id="JABSWW010000002">
    <property type="protein sequence ID" value="NRT92253.1"/>
    <property type="molecule type" value="Genomic_DNA"/>
</dbReference>
<evidence type="ECO:0000256" key="1">
    <source>
        <dbReference type="ARBA" id="ARBA00023125"/>
    </source>
</evidence>
<dbReference type="SUPFAM" id="SSF47413">
    <property type="entry name" value="lambda repressor-like DNA-binding domains"/>
    <property type="match status" value="1"/>
</dbReference>
<dbReference type="PROSITE" id="PS50943">
    <property type="entry name" value="HTH_CROC1"/>
    <property type="match status" value="1"/>
</dbReference>
<name>A0AAX0BCM8_CLOBE</name>
<dbReference type="Pfam" id="PF01381">
    <property type="entry name" value="HTH_3"/>
    <property type="match status" value="1"/>
</dbReference>
<reference evidence="3" key="2">
    <citation type="journal article" date="2022" name="Nat. Biotechnol.">
        <title>Carbon-negative production of acetone and isopropanol by gas fermentation at industrial pilot scale.</title>
        <authorList>
            <person name="Liew F.E."/>
            <person name="Nogle R."/>
            <person name="Abdalla T."/>
            <person name="Rasor B.J."/>
            <person name="Canter C."/>
            <person name="Jensen R.O."/>
            <person name="Wang L."/>
            <person name="Strutz J."/>
            <person name="Chirania P."/>
            <person name="De Tissera S."/>
            <person name="Mueller A.P."/>
            <person name="Ruan Z."/>
            <person name="Gao A."/>
            <person name="Tran L."/>
            <person name="Engle N.L."/>
            <person name="Bromley J.C."/>
            <person name="Daniell J."/>
            <person name="Conrado R."/>
            <person name="Tschaplinski T.J."/>
            <person name="Giannone R.J."/>
            <person name="Hettich R.L."/>
            <person name="Karim A.S."/>
            <person name="Simpson S.D."/>
            <person name="Brown S.D."/>
            <person name="Leang C."/>
            <person name="Jewett M.C."/>
            <person name="Kopke M."/>
        </authorList>
    </citation>
    <scope>NUCLEOTIDE SEQUENCE</scope>
    <source>
        <strain evidence="3">DJ080</strain>
    </source>
</reference>
<dbReference type="InterPro" id="IPR001387">
    <property type="entry name" value="Cro/C1-type_HTH"/>
</dbReference>
<organism evidence="3 4">
    <name type="scientific">Clostridium beijerinckii</name>
    <name type="common">Clostridium MP</name>
    <dbReference type="NCBI Taxonomy" id="1520"/>
    <lineage>
        <taxon>Bacteria</taxon>
        <taxon>Bacillati</taxon>
        <taxon>Bacillota</taxon>
        <taxon>Clostridia</taxon>
        <taxon>Eubacteriales</taxon>
        <taxon>Clostridiaceae</taxon>
        <taxon>Clostridium</taxon>
    </lineage>
</organism>
<dbReference type="AlphaFoldDB" id="A0AAX0BCM8"/>
<reference evidence="3" key="1">
    <citation type="submission" date="2020-05" db="EMBL/GenBank/DDBJ databases">
        <authorList>
            <person name="Brown S."/>
            <person name="Huntemann M."/>
            <person name="Clum A."/>
            <person name="Spunde A."/>
            <person name="Palaniappan K."/>
            <person name="Ritter S."/>
            <person name="Mikhailova N."/>
            <person name="Chen I.-M."/>
            <person name="Stamatis D."/>
            <person name="Reddy T."/>
            <person name="O'Malley R."/>
            <person name="Daum C."/>
            <person name="Shapiro N."/>
            <person name="Ivanova N."/>
            <person name="Kyrpides N."/>
            <person name="Woyke T."/>
        </authorList>
    </citation>
    <scope>NUCLEOTIDE SEQUENCE</scope>
    <source>
        <strain evidence="3">DJ080</strain>
    </source>
</reference>
<gene>
    <name evidence="3" type="ORF">B0H41_006074</name>
</gene>
<evidence type="ECO:0000259" key="2">
    <source>
        <dbReference type="PROSITE" id="PS50943"/>
    </source>
</evidence>
<sequence length="257" mass="29526">MKLGDKIKTIRIQKKISQKDFAKLLEIPISTLANYENNHREPKIETLNKIANALGVSINDLYGNKKTFTQETIKLLIETGLTLEQIAKEADIPFDELNNMFNNKSFNLGDWQKFLKYIGATDEQIADIFIQDIFINSVYNNNGNDKQADALKKMFLGETLTLDEVLMNAADEDKDFLTQMYYAGALNTNGILDKKKKNNFSFTLDDKVNPSSIETFLNFLEKEDVNLDTLSKENIIDLYNKVHDLIEFELFKIKKQS</sequence>
<keyword evidence="1" id="KW-0238">DNA-binding</keyword>
<accession>A0AAX0BCM8</accession>
<dbReference type="PANTHER" id="PTHR46797:SF1">
    <property type="entry name" value="METHYLPHOSPHONATE SYNTHASE"/>
    <property type="match status" value="1"/>
</dbReference>